<reference evidence="1 2" key="1">
    <citation type="submission" date="2018-11" db="EMBL/GenBank/DDBJ databases">
        <title>Pseudaminobacter arsenicus sp. nov., an arsenic-resistant bacterium isolated from arsenic-rich aquifers.</title>
        <authorList>
            <person name="Mu Y."/>
        </authorList>
    </citation>
    <scope>NUCLEOTIDE SEQUENCE [LARGE SCALE GENOMIC DNA]</scope>
    <source>
        <strain evidence="1 2">CB3</strain>
    </source>
</reference>
<evidence type="ECO:0000313" key="1">
    <source>
        <dbReference type="EMBL" id="RUM95632.1"/>
    </source>
</evidence>
<dbReference type="EMBL" id="RKST01000034">
    <property type="protein sequence ID" value="RUM95632.1"/>
    <property type="molecule type" value="Genomic_DNA"/>
</dbReference>
<comment type="caution">
    <text evidence="1">The sequence shown here is derived from an EMBL/GenBank/DDBJ whole genome shotgun (WGS) entry which is preliminary data.</text>
</comment>
<protein>
    <submittedName>
        <fullName evidence="1">Uncharacterized protein</fullName>
    </submittedName>
</protein>
<accession>A0A432V0R1</accession>
<dbReference type="AlphaFoldDB" id="A0A432V0R1"/>
<dbReference type="RefSeq" id="WP_128628488.1">
    <property type="nucleotide sequence ID" value="NZ_RKST01000034.1"/>
</dbReference>
<proteinExistence type="predicted"/>
<gene>
    <name evidence="1" type="ORF">EET67_21960</name>
</gene>
<dbReference type="Proteomes" id="UP000281647">
    <property type="component" value="Unassembled WGS sequence"/>
</dbReference>
<keyword evidence="2" id="KW-1185">Reference proteome</keyword>
<evidence type="ECO:0000313" key="2">
    <source>
        <dbReference type="Proteomes" id="UP000281647"/>
    </source>
</evidence>
<sequence length="77" mass="8601">MARNIALLTDVAIEQEAAEAAARYGEDCFDLICIMSSRGDTLSDAETLELLRHLNRFGSIFTKVIGEIDKLRNEKNL</sequence>
<organism evidence="1 2">
    <name type="scientific">Borborobacter arsenicus</name>
    <dbReference type="NCBI Taxonomy" id="1851146"/>
    <lineage>
        <taxon>Bacteria</taxon>
        <taxon>Pseudomonadati</taxon>
        <taxon>Pseudomonadota</taxon>
        <taxon>Alphaproteobacteria</taxon>
        <taxon>Hyphomicrobiales</taxon>
        <taxon>Phyllobacteriaceae</taxon>
        <taxon>Borborobacter</taxon>
    </lineage>
</organism>
<dbReference type="OrthoDB" id="8122540at2"/>
<name>A0A432V0R1_9HYPH</name>